<proteinExistence type="predicted"/>
<dbReference type="Proteomes" id="UP000217790">
    <property type="component" value="Unassembled WGS sequence"/>
</dbReference>
<dbReference type="EMBL" id="KZ293821">
    <property type="protein sequence ID" value="PBK79101.1"/>
    <property type="molecule type" value="Genomic_DNA"/>
</dbReference>
<keyword evidence="2" id="KW-1185">Reference proteome</keyword>
<protein>
    <submittedName>
        <fullName evidence="1">Uncharacterized protein</fullName>
    </submittedName>
</protein>
<reference evidence="2" key="1">
    <citation type="journal article" date="2017" name="Nat. Ecol. Evol.">
        <title>Genome expansion and lineage-specific genetic innovations in the forest pathogenic fungi Armillaria.</title>
        <authorList>
            <person name="Sipos G."/>
            <person name="Prasanna A.N."/>
            <person name="Walter M.C."/>
            <person name="O'Connor E."/>
            <person name="Balint B."/>
            <person name="Krizsan K."/>
            <person name="Kiss B."/>
            <person name="Hess J."/>
            <person name="Varga T."/>
            <person name="Slot J."/>
            <person name="Riley R."/>
            <person name="Boka B."/>
            <person name="Rigling D."/>
            <person name="Barry K."/>
            <person name="Lee J."/>
            <person name="Mihaltcheva S."/>
            <person name="LaButti K."/>
            <person name="Lipzen A."/>
            <person name="Waldron R."/>
            <person name="Moloney N.M."/>
            <person name="Sperisen C."/>
            <person name="Kredics L."/>
            <person name="Vagvoelgyi C."/>
            <person name="Patrignani A."/>
            <person name="Fitzpatrick D."/>
            <person name="Nagy I."/>
            <person name="Doyle S."/>
            <person name="Anderson J.B."/>
            <person name="Grigoriev I.V."/>
            <person name="Gueldener U."/>
            <person name="Muensterkoetter M."/>
            <person name="Nagy L.G."/>
        </authorList>
    </citation>
    <scope>NUCLEOTIDE SEQUENCE [LARGE SCALE GENOMIC DNA]</scope>
    <source>
        <strain evidence="2">Ar21-2</strain>
    </source>
</reference>
<gene>
    <name evidence="1" type="ORF">ARMGADRAFT_1021730</name>
</gene>
<evidence type="ECO:0000313" key="1">
    <source>
        <dbReference type="EMBL" id="PBK79101.1"/>
    </source>
</evidence>
<evidence type="ECO:0000313" key="2">
    <source>
        <dbReference type="Proteomes" id="UP000217790"/>
    </source>
</evidence>
<sequence>MAFQDLGHAGPSLIYIHYWGMNFVNDVVELSFDVESTFGISLAGNQCRHVNPMSIEMSCQDVSSFRNSEHAWHRDPWNLCNRQIWTWFEF</sequence>
<organism evidence="1 2">
    <name type="scientific">Armillaria gallica</name>
    <name type="common">Bulbous honey fungus</name>
    <name type="synonym">Armillaria bulbosa</name>
    <dbReference type="NCBI Taxonomy" id="47427"/>
    <lineage>
        <taxon>Eukaryota</taxon>
        <taxon>Fungi</taxon>
        <taxon>Dikarya</taxon>
        <taxon>Basidiomycota</taxon>
        <taxon>Agaricomycotina</taxon>
        <taxon>Agaricomycetes</taxon>
        <taxon>Agaricomycetidae</taxon>
        <taxon>Agaricales</taxon>
        <taxon>Marasmiineae</taxon>
        <taxon>Physalacriaceae</taxon>
        <taxon>Armillaria</taxon>
    </lineage>
</organism>
<dbReference type="InParanoid" id="A0A2H3C7Q6"/>
<dbReference type="AlphaFoldDB" id="A0A2H3C7Q6"/>
<name>A0A2H3C7Q6_ARMGA</name>
<accession>A0A2H3C7Q6</accession>